<dbReference type="Gene3D" id="3.30.710.10">
    <property type="entry name" value="Potassium Channel Kv1.1, Chain A"/>
    <property type="match status" value="1"/>
</dbReference>
<evidence type="ECO:0000313" key="1">
    <source>
        <dbReference type="EMBL" id="OTF77094.1"/>
    </source>
</evidence>
<name>A0A1Y3BAP0_EURMA</name>
<evidence type="ECO:0008006" key="3">
    <source>
        <dbReference type="Google" id="ProtNLM"/>
    </source>
</evidence>
<proteinExistence type="predicted"/>
<reference evidence="1 2" key="1">
    <citation type="submission" date="2017-03" db="EMBL/GenBank/DDBJ databases">
        <title>Genome Survey of Euroglyphus maynei.</title>
        <authorList>
            <person name="Arlian L.G."/>
            <person name="Morgan M.S."/>
            <person name="Rider S.D."/>
        </authorList>
    </citation>
    <scope>NUCLEOTIDE SEQUENCE [LARGE SCALE GENOMIC DNA]</scope>
    <source>
        <strain evidence="1">Arlian Lab</strain>
        <tissue evidence="1">Whole body</tissue>
    </source>
</reference>
<keyword evidence="2" id="KW-1185">Reference proteome</keyword>
<dbReference type="AlphaFoldDB" id="A0A1Y3BAP0"/>
<comment type="caution">
    <text evidence="1">The sequence shown here is derived from an EMBL/GenBank/DDBJ whole genome shotgun (WGS) entry which is preliminary data.</text>
</comment>
<accession>A0A1Y3BAP0</accession>
<sequence length="226" mass="27147">MIMIEPPPSIDNMISYHQQTIGLLKINFDDYEDQYKAIGQLRKHDETIDLILWTIDGGHEPVHQYFLAWRAPKFWQRLIEQQQQCMNLQSTIIINDESAENKFPNIRRLFVPKEFIGETILLPILIDSMYRIESNNNDNNQQLFDYRMAWKLLKIADEFQLDFLLRDCIQYFHCRIGLSNCIDLWKVGLKFYQHSYGQQLAKCSYRFLLINLVKRKNKFDKWFPSE</sequence>
<protein>
    <recommendedName>
        <fullName evidence="3">BTB domain-containing protein</fullName>
    </recommendedName>
</protein>
<evidence type="ECO:0000313" key="2">
    <source>
        <dbReference type="Proteomes" id="UP000194236"/>
    </source>
</evidence>
<dbReference type="SUPFAM" id="SSF54695">
    <property type="entry name" value="POZ domain"/>
    <property type="match status" value="1"/>
</dbReference>
<organism evidence="1 2">
    <name type="scientific">Euroglyphus maynei</name>
    <name type="common">Mayne's house dust mite</name>
    <dbReference type="NCBI Taxonomy" id="6958"/>
    <lineage>
        <taxon>Eukaryota</taxon>
        <taxon>Metazoa</taxon>
        <taxon>Ecdysozoa</taxon>
        <taxon>Arthropoda</taxon>
        <taxon>Chelicerata</taxon>
        <taxon>Arachnida</taxon>
        <taxon>Acari</taxon>
        <taxon>Acariformes</taxon>
        <taxon>Sarcoptiformes</taxon>
        <taxon>Astigmata</taxon>
        <taxon>Psoroptidia</taxon>
        <taxon>Analgoidea</taxon>
        <taxon>Pyroglyphidae</taxon>
        <taxon>Pyroglyphinae</taxon>
        <taxon>Euroglyphus</taxon>
    </lineage>
</organism>
<dbReference type="OrthoDB" id="6508079at2759"/>
<dbReference type="InterPro" id="IPR011333">
    <property type="entry name" value="SKP1/BTB/POZ_sf"/>
</dbReference>
<dbReference type="Proteomes" id="UP000194236">
    <property type="component" value="Unassembled WGS sequence"/>
</dbReference>
<gene>
    <name evidence="1" type="ORF">BLA29_006876</name>
</gene>
<dbReference type="EMBL" id="MUJZ01034345">
    <property type="protein sequence ID" value="OTF77094.1"/>
    <property type="molecule type" value="Genomic_DNA"/>
</dbReference>